<comment type="catalytic activity">
    <reaction evidence="11">
        <text>apo-[ACP] + CoA = holo-[ACP] + adenosine 3',5'-bisphosphate + H(+)</text>
        <dbReference type="Rhea" id="RHEA:12068"/>
        <dbReference type="Rhea" id="RHEA-COMP:9685"/>
        <dbReference type="Rhea" id="RHEA-COMP:9690"/>
        <dbReference type="ChEBI" id="CHEBI:15378"/>
        <dbReference type="ChEBI" id="CHEBI:29999"/>
        <dbReference type="ChEBI" id="CHEBI:57287"/>
        <dbReference type="ChEBI" id="CHEBI:58343"/>
        <dbReference type="ChEBI" id="CHEBI:64479"/>
        <dbReference type="EC" id="2.7.8.7"/>
    </reaction>
</comment>
<dbReference type="GO" id="GO:0030170">
    <property type="term" value="F:pyridoxal phosphate binding"/>
    <property type="evidence" value="ECO:0007669"/>
    <property type="project" value="UniProtKB-UniRule"/>
</dbReference>
<dbReference type="InterPro" id="IPR002582">
    <property type="entry name" value="ACPS"/>
</dbReference>
<dbReference type="PROSITE" id="PS00395">
    <property type="entry name" value="ALANINE_RACEMASE"/>
    <property type="match status" value="1"/>
</dbReference>
<dbReference type="eggNOG" id="COG0787">
    <property type="taxonomic scope" value="Bacteria"/>
</dbReference>
<dbReference type="GO" id="GO:0006633">
    <property type="term" value="P:fatty acid biosynthetic process"/>
    <property type="evidence" value="ECO:0007669"/>
    <property type="project" value="UniProtKB-UniRule"/>
</dbReference>
<keyword evidence="6 11" id="KW-0460">Magnesium</keyword>
<comment type="caution">
    <text evidence="16">The sequence shown here is derived from an EMBL/GenBank/DDBJ whole genome shotgun (WGS) entry which is preliminary data.</text>
</comment>
<gene>
    <name evidence="16" type="primary">alr</name>
    <name evidence="11" type="synonym">acpS</name>
    <name evidence="16" type="ORF">HMPREF0877_1102</name>
</gene>
<keyword evidence="9 11" id="KW-0275">Fatty acid biosynthesis</keyword>
<dbReference type="AlphaFoldDB" id="C5RAV7"/>
<evidence type="ECO:0000259" key="15">
    <source>
        <dbReference type="SMART" id="SM01005"/>
    </source>
</evidence>
<feature type="binding site" evidence="12 14">
    <location>
        <position position="288"/>
    </location>
    <ligand>
        <name>substrate</name>
    </ligand>
</feature>
<evidence type="ECO:0000256" key="5">
    <source>
        <dbReference type="ARBA" id="ARBA00022832"/>
    </source>
</evidence>
<keyword evidence="2 11" id="KW-0444">Lipid biosynthesis</keyword>
<evidence type="ECO:0000313" key="17">
    <source>
        <dbReference type="Proteomes" id="UP000004528"/>
    </source>
</evidence>
<dbReference type="InterPro" id="IPR011079">
    <property type="entry name" value="Ala_racemase_C"/>
</dbReference>
<evidence type="ECO:0000256" key="3">
    <source>
        <dbReference type="ARBA" id="ARBA00022679"/>
    </source>
</evidence>
<evidence type="ECO:0000256" key="9">
    <source>
        <dbReference type="ARBA" id="ARBA00023160"/>
    </source>
</evidence>
<keyword evidence="3 11" id="KW-0808">Transferase</keyword>
<dbReference type="GO" id="GO:0030632">
    <property type="term" value="P:D-alanine biosynthetic process"/>
    <property type="evidence" value="ECO:0007669"/>
    <property type="project" value="UniProtKB-UniRule"/>
</dbReference>
<dbReference type="GO" id="GO:0000287">
    <property type="term" value="F:magnesium ion binding"/>
    <property type="evidence" value="ECO:0007669"/>
    <property type="project" value="UniProtKB-UniRule"/>
</dbReference>
<dbReference type="Proteomes" id="UP000004528">
    <property type="component" value="Unassembled WGS sequence"/>
</dbReference>
<comment type="subcellular location">
    <subcellularLocation>
        <location evidence="11">Cytoplasm</location>
    </subcellularLocation>
</comment>
<feature type="binding site" evidence="12 14">
    <location>
        <position position="464"/>
    </location>
    <ligand>
        <name>substrate</name>
    </ligand>
</feature>
<dbReference type="HAMAP" id="MF_01201">
    <property type="entry name" value="Ala_racemase"/>
    <property type="match status" value="1"/>
</dbReference>
<dbReference type="FunFam" id="3.20.20.10:FF:000002">
    <property type="entry name" value="Alanine racemase"/>
    <property type="match status" value="1"/>
</dbReference>
<comment type="function">
    <text evidence="12">Catalyzes the interconversion of L-alanine and D-alanine. May also act on other amino acids.</text>
</comment>
<dbReference type="HOGENOM" id="CLU_028393_2_1_9"/>
<feature type="active site" description="Proton acceptor; specific for D-alanine" evidence="12">
    <location>
        <position position="191"/>
    </location>
</feature>
<name>C5RAV7_WEIPA</name>
<reference evidence="16 17" key="1">
    <citation type="submission" date="2009-04" db="EMBL/GenBank/DDBJ databases">
        <authorList>
            <person name="Qin X."/>
            <person name="Bachman B."/>
            <person name="Battles P."/>
            <person name="Bell A."/>
            <person name="Bess C."/>
            <person name="Bickham C."/>
            <person name="Chaboub L."/>
            <person name="Chen D."/>
            <person name="Coyle M."/>
            <person name="Deiros D.R."/>
            <person name="Dinh H."/>
            <person name="Forbes L."/>
            <person name="Fowler G."/>
            <person name="Francisco L."/>
            <person name="Fu Q."/>
            <person name="Gubbala S."/>
            <person name="Hale W."/>
            <person name="Han Y."/>
            <person name="Hemphill L."/>
            <person name="Highlander S.K."/>
            <person name="Hirani K."/>
            <person name="Hogues M."/>
            <person name="Jackson L."/>
            <person name="Jakkamsetti A."/>
            <person name="Javaid M."/>
            <person name="Jiang H."/>
            <person name="Korchina V."/>
            <person name="Kovar C."/>
            <person name="Lara F."/>
            <person name="Lee S."/>
            <person name="Mata R."/>
            <person name="Mathew T."/>
            <person name="Moen C."/>
            <person name="Morales K."/>
            <person name="Munidasa M."/>
            <person name="Nazareth L."/>
            <person name="Ngo R."/>
            <person name="Nguyen L."/>
            <person name="Okwuonu G."/>
            <person name="Ongeri F."/>
            <person name="Patil S."/>
            <person name="Petrosino J."/>
            <person name="Pham C."/>
            <person name="Pham P."/>
            <person name="Pu L.-L."/>
            <person name="Puazo M."/>
            <person name="Raj R."/>
            <person name="Reid J."/>
            <person name="Rouhana J."/>
            <person name="Saada N."/>
            <person name="Shang Y."/>
            <person name="Simmons D."/>
            <person name="Thornton R."/>
            <person name="Warren J."/>
            <person name="Weissenberger G."/>
            <person name="Zhang J."/>
            <person name="Zhang L."/>
            <person name="Zhou C."/>
            <person name="Zhu D."/>
            <person name="Muzny D."/>
            <person name="Worley K."/>
            <person name="Gibbs R."/>
        </authorList>
    </citation>
    <scope>NUCLEOTIDE SEQUENCE [LARGE SCALE GENOMIC DNA]</scope>
    <source>
        <strain evidence="16 17">ATCC 33313</strain>
    </source>
</reference>
<proteinExistence type="inferred from homology"/>
<dbReference type="Gene3D" id="3.20.20.10">
    <property type="entry name" value="Alanine racemase"/>
    <property type="match status" value="1"/>
</dbReference>
<dbReference type="Pfam" id="PF00842">
    <property type="entry name" value="Ala_racemase_C"/>
    <property type="match status" value="1"/>
</dbReference>
<feature type="binding site" evidence="11">
    <location>
        <position position="24"/>
    </location>
    <ligand>
        <name>Mg(2+)</name>
        <dbReference type="ChEBI" id="CHEBI:18420"/>
    </ligand>
</feature>
<dbReference type="InterPro" id="IPR009006">
    <property type="entry name" value="Ala_racemase/Decarboxylase_C"/>
</dbReference>
<protein>
    <recommendedName>
        <fullName evidence="11 12">Multifunctional fusion protein</fullName>
    </recommendedName>
    <domain>
        <recommendedName>
            <fullName evidence="11">Holo-[acyl-carrier-protein] synthase</fullName>
            <shortName evidence="11">Holo-ACP synthase</shortName>
            <ecNumber evidence="11">2.7.8.7</ecNumber>
        </recommendedName>
        <alternativeName>
            <fullName evidence="11">4'-phosphopantetheinyl transferase AcpS</fullName>
        </alternativeName>
    </domain>
    <domain>
        <recommendedName>
            <fullName evidence="12">Alanine racemase</fullName>
            <ecNumber evidence="12">5.1.1.1</ecNumber>
        </recommendedName>
    </domain>
</protein>
<dbReference type="SUPFAM" id="SSF56214">
    <property type="entry name" value="4'-phosphopantetheinyl transferase"/>
    <property type="match status" value="1"/>
</dbReference>
<dbReference type="eggNOG" id="COG0736">
    <property type="taxonomic scope" value="Bacteria"/>
</dbReference>
<dbReference type="NCBIfam" id="TIGR00492">
    <property type="entry name" value="alr"/>
    <property type="match status" value="1"/>
</dbReference>
<dbReference type="InterPro" id="IPR004568">
    <property type="entry name" value="Ppantetheine-prot_Trfase_dom"/>
</dbReference>
<feature type="modified residue" description="N6-(pyridoxal phosphate)lysine" evidence="12 13">
    <location>
        <position position="191"/>
    </location>
</feature>
<comment type="catalytic activity">
    <reaction evidence="12">
        <text>L-alanine = D-alanine</text>
        <dbReference type="Rhea" id="RHEA:20249"/>
        <dbReference type="ChEBI" id="CHEBI:57416"/>
        <dbReference type="ChEBI" id="CHEBI:57972"/>
        <dbReference type="EC" id="5.1.1.1"/>
    </reaction>
</comment>
<dbReference type="PANTHER" id="PTHR30511:SF0">
    <property type="entry name" value="ALANINE RACEMASE, CATABOLIC-RELATED"/>
    <property type="match status" value="1"/>
</dbReference>
<dbReference type="InterPro" id="IPR000821">
    <property type="entry name" value="Ala_racemase"/>
</dbReference>
<comment type="pathway">
    <text evidence="12">Amino-acid biosynthesis; D-alanine biosynthesis; D-alanine from L-alanine: step 1/1.</text>
</comment>
<keyword evidence="5 11" id="KW-0276">Fatty acid metabolism</keyword>
<dbReference type="InterPro" id="IPR008278">
    <property type="entry name" value="4-PPantetheinyl_Trfase_dom"/>
</dbReference>
<evidence type="ECO:0000256" key="7">
    <source>
        <dbReference type="ARBA" id="ARBA00022898"/>
    </source>
</evidence>
<dbReference type="InterPro" id="IPR001608">
    <property type="entry name" value="Ala_racemase_N"/>
</dbReference>
<dbReference type="PANTHER" id="PTHR30511">
    <property type="entry name" value="ALANINE RACEMASE"/>
    <property type="match status" value="1"/>
</dbReference>
<dbReference type="GO" id="GO:0009252">
    <property type="term" value="P:peptidoglycan biosynthetic process"/>
    <property type="evidence" value="ECO:0007669"/>
    <property type="project" value="TreeGrafter"/>
</dbReference>
<dbReference type="NCBIfam" id="TIGR00556">
    <property type="entry name" value="pantethn_trn"/>
    <property type="match status" value="1"/>
</dbReference>
<comment type="cofactor">
    <cofactor evidence="1 12 13">
        <name>pyridoxal 5'-phosphate</name>
        <dbReference type="ChEBI" id="CHEBI:597326"/>
    </cofactor>
</comment>
<dbReference type="InterPro" id="IPR020622">
    <property type="entry name" value="Ala_racemase_pyridoxalP-BS"/>
</dbReference>
<feature type="binding site" evidence="11">
    <location>
        <position position="74"/>
    </location>
    <ligand>
        <name>Mg(2+)</name>
        <dbReference type="ChEBI" id="CHEBI:18420"/>
    </ligand>
</feature>
<keyword evidence="11" id="KW-0963">Cytoplasm</keyword>
<dbReference type="SUPFAM" id="SSF50621">
    <property type="entry name" value="Alanine racemase C-terminal domain-like"/>
    <property type="match status" value="1"/>
</dbReference>
<dbReference type="GO" id="GO:0008897">
    <property type="term" value="F:holo-[acyl-carrier-protein] synthase activity"/>
    <property type="evidence" value="ECO:0007669"/>
    <property type="project" value="UniProtKB-UniRule"/>
</dbReference>
<dbReference type="HAMAP" id="MF_00101">
    <property type="entry name" value="AcpS"/>
    <property type="match status" value="1"/>
</dbReference>
<dbReference type="GO" id="GO:0005829">
    <property type="term" value="C:cytosol"/>
    <property type="evidence" value="ECO:0007669"/>
    <property type="project" value="TreeGrafter"/>
</dbReference>
<comment type="function">
    <text evidence="11">Transfers the 4'-phosphopantetheine moiety from coenzyme A to a Ser of acyl-carrier-protein.</text>
</comment>
<evidence type="ECO:0000256" key="8">
    <source>
        <dbReference type="ARBA" id="ARBA00023098"/>
    </source>
</evidence>
<dbReference type="SUPFAM" id="SSF51419">
    <property type="entry name" value="PLP-binding barrel"/>
    <property type="match status" value="1"/>
</dbReference>
<accession>C5RAV7</accession>
<keyword evidence="17" id="KW-1185">Reference proteome</keyword>
<dbReference type="Gene3D" id="3.90.470.20">
    <property type="entry name" value="4'-phosphopantetheinyl transferase domain"/>
    <property type="match status" value="1"/>
</dbReference>
<evidence type="ECO:0000256" key="4">
    <source>
        <dbReference type="ARBA" id="ARBA00022723"/>
    </source>
</evidence>
<dbReference type="InterPro" id="IPR037143">
    <property type="entry name" value="4-PPantetheinyl_Trfase_dom_sf"/>
</dbReference>
<keyword evidence="8 11" id="KW-0443">Lipid metabolism</keyword>
<comment type="cofactor">
    <cofactor evidence="11">
        <name>Mg(2+)</name>
        <dbReference type="ChEBI" id="CHEBI:18420"/>
    </cofactor>
</comment>
<dbReference type="PRINTS" id="PR00992">
    <property type="entry name" value="ALARACEMASE"/>
</dbReference>
<keyword evidence="7 12" id="KW-0663">Pyridoxal phosphate</keyword>
<dbReference type="EC" id="5.1.1.1" evidence="12"/>
<feature type="domain" description="Alanine racemase C-terminal" evidence="15">
    <location>
        <begin position="395"/>
        <end position="521"/>
    </location>
</feature>
<dbReference type="Gene3D" id="2.40.37.10">
    <property type="entry name" value="Lyase, Ornithine Decarboxylase, Chain A, domain 1"/>
    <property type="match status" value="1"/>
</dbReference>
<dbReference type="UniPathway" id="UPA00042">
    <property type="reaction ID" value="UER00497"/>
</dbReference>
<evidence type="ECO:0000256" key="12">
    <source>
        <dbReference type="HAMAP-Rule" id="MF_01201"/>
    </source>
</evidence>
<comment type="similarity">
    <text evidence="11">Belongs to the P-Pant transferase superfamily. AcpS family.</text>
</comment>
<dbReference type="CDD" id="cd00430">
    <property type="entry name" value="PLPDE_III_AR"/>
    <property type="match status" value="1"/>
</dbReference>
<evidence type="ECO:0000313" key="16">
    <source>
        <dbReference type="EMBL" id="EER74626.1"/>
    </source>
</evidence>
<dbReference type="STRING" id="585506.HMPREF0877_1102"/>
<feature type="active site" description="Proton acceptor; specific for L-alanine" evidence="12">
    <location>
        <position position="416"/>
    </location>
</feature>
<dbReference type="NCBIfam" id="TIGR00516">
    <property type="entry name" value="acpS"/>
    <property type="match status" value="1"/>
</dbReference>
<evidence type="ECO:0000256" key="10">
    <source>
        <dbReference type="ARBA" id="ARBA00023235"/>
    </source>
</evidence>
<evidence type="ECO:0000256" key="11">
    <source>
        <dbReference type="HAMAP-Rule" id="MF_00101"/>
    </source>
</evidence>
<dbReference type="GO" id="GO:0008784">
    <property type="term" value="F:alanine racemase activity"/>
    <property type="evidence" value="ECO:0007669"/>
    <property type="project" value="UniProtKB-UniRule"/>
</dbReference>
<evidence type="ECO:0000256" key="6">
    <source>
        <dbReference type="ARBA" id="ARBA00022842"/>
    </source>
</evidence>
<evidence type="ECO:0000256" key="14">
    <source>
        <dbReference type="PIRSR" id="PIRSR600821-52"/>
    </source>
</evidence>
<evidence type="ECO:0000256" key="2">
    <source>
        <dbReference type="ARBA" id="ARBA00022516"/>
    </source>
</evidence>
<keyword evidence="4 11" id="KW-0479">Metal-binding</keyword>
<dbReference type="EC" id="2.7.8.7" evidence="11"/>
<dbReference type="SMART" id="SM01005">
    <property type="entry name" value="Ala_racemase_C"/>
    <property type="match status" value="1"/>
</dbReference>
<dbReference type="EMBL" id="ACKU01000014">
    <property type="protein sequence ID" value="EER74626.1"/>
    <property type="molecule type" value="Genomic_DNA"/>
</dbReference>
<comment type="similarity">
    <text evidence="12">Belongs to the alanine racemase family.</text>
</comment>
<evidence type="ECO:0000256" key="1">
    <source>
        <dbReference type="ARBA" id="ARBA00001933"/>
    </source>
</evidence>
<dbReference type="Pfam" id="PF01648">
    <property type="entry name" value="ACPS"/>
    <property type="match status" value="1"/>
</dbReference>
<sequence>MGYRGYNEYNILGGMYMIVGHGIDAQIISQVSAVAERRPGFVDVILTPAERAVYDARKGKHRQEFLAGRFSIKEAYSKAIGTGIGSQAHWQDIEILPNDSGQPIMVKHPKQDKVTVHISISHTGDTVHSSVILEEMSASSTKISNQQDIASQAIISTRRPAWIEISENAIQKNIAVIRELTGAHHFIAIVKANAYGHGMAQVLTAAKHANVDGFGVATIDEGIWLRQYGILEPIFILGVTPVTYVDDLVKYQLIPVVTSEAWLNAAVNKLSSQASLVISIGVDTGMGRIGIRHHDELQRVVEKINQTDQLILKGIGMHFATADEKDEAYYQKQVQTWHELVDDLPLPQHIWYHLANSATALWHEQPSRDAIRVGAAMYGFNPSGKEMLASQLTPALTLKAELVHVKQAEAGASISYGATYQTKQPEWIGTLPLGYADGYARQLQGMYGLLPDGRHVEIIGRIAMDQLMVRLPEEMPIGTVITLIGKAGDEEITLVDLAERLNTIPYEIATSLSTRLPRKLVK</sequence>
<evidence type="ECO:0000256" key="13">
    <source>
        <dbReference type="PIRSR" id="PIRSR600821-50"/>
    </source>
</evidence>
<dbReference type="InterPro" id="IPR029066">
    <property type="entry name" value="PLP-binding_barrel"/>
</dbReference>
<keyword evidence="10 12" id="KW-0413">Isomerase</keyword>
<organism evidence="16 17">
    <name type="scientific">Weissella paramesenteroides ATCC 33313</name>
    <dbReference type="NCBI Taxonomy" id="585506"/>
    <lineage>
        <taxon>Bacteria</taxon>
        <taxon>Bacillati</taxon>
        <taxon>Bacillota</taxon>
        <taxon>Bacilli</taxon>
        <taxon>Lactobacillales</taxon>
        <taxon>Lactobacillaceae</taxon>
        <taxon>Weissella</taxon>
    </lineage>
</organism>
<dbReference type="Pfam" id="PF01168">
    <property type="entry name" value="Ala_racemase_N"/>
    <property type="match status" value="1"/>
</dbReference>